<accession>A0ABR1Y6G8</accession>
<protein>
    <recommendedName>
        <fullName evidence="4">F-box domain-containing protein</fullName>
    </recommendedName>
</protein>
<feature type="region of interest" description="Disordered" evidence="1">
    <location>
        <begin position="412"/>
        <end position="453"/>
    </location>
</feature>
<dbReference type="InterPro" id="IPR038883">
    <property type="entry name" value="AN11006-like"/>
</dbReference>
<evidence type="ECO:0008006" key="4">
    <source>
        <dbReference type="Google" id="ProtNLM"/>
    </source>
</evidence>
<evidence type="ECO:0000313" key="3">
    <source>
        <dbReference type="Proteomes" id="UP001456524"/>
    </source>
</evidence>
<dbReference type="EMBL" id="JBBWUH010000001">
    <property type="protein sequence ID" value="KAK8177341.1"/>
    <property type="molecule type" value="Genomic_DNA"/>
</dbReference>
<dbReference type="PANTHER" id="PTHR42085:SF1">
    <property type="entry name" value="F-BOX DOMAIN-CONTAINING PROTEIN"/>
    <property type="match status" value="1"/>
</dbReference>
<sequence length="614" mass="70089">MEDQSSKNVNTDLSADTNDEEIELPGIFRLPRELRDIIYGYIIDPDLSRGFWGKYDGLSLSLKDLDGGESRLGMRNIHKALSVVHTCRQLQEEIQHLLFNCCKVDVRFKKNSSRPIKDLHPFSFNLLHLCRDLRVTIPTHRAKDDAQEAPRLWSAVVAPSRSPPSTCQVRGYDLRELYPHRLWSSSSPPFENTPCHWVFVQLFRNLSELHRLKRLRVEFAIQYNTSSRRSRRNFDFVRWDLRMGQEYRLIHLTRSDYGAYPYIELVSGLRKVQVPQVEVLFESPCEYIPSTDAEQVTRQYDFLLMKNYLRRHVEDTDEARSLVDFAARDEGDFDEVYPPLLKSTATEGEPIGLFESFTPLDLRNDELSLFKCPNRRFRLFDDHNILIPPPLRENTYDAPDLLPWIMHGPGYDAGDTDDSEDFDASGSVLGGDDDLGDSGEGSEYPGHSDGWEPSETLEATMRWEEARVEALQGHHDPNTAQAPDESGGEESSGILQVFDSRDEEDAPHGSPFSLELVPVEWFDSPDPSEMCDSDSSSVEESDYEEYVPKNCLEMGRRRAGYPWVFDDLDDPEGGEGPLESAALMEPGKPENEPLLAAFDVCPEWLRTSLLPVAL</sequence>
<evidence type="ECO:0000256" key="1">
    <source>
        <dbReference type="SAM" id="MobiDB-lite"/>
    </source>
</evidence>
<gene>
    <name evidence="2" type="ORF">IWX90DRAFT_474287</name>
</gene>
<evidence type="ECO:0000313" key="2">
    <source>
        <dbReference type="EMBL" id="KAK8177341.1"/>
    </source>
</evidence>
<organism evidence="2 3">
    <name type="scientific">Phyllosticta citrichinensis</name>
    <dbReference type="NCBI Taxonomy" id="1130410"/>
    <lineage>
        <taxon>Eukaryota</taxon>
        <taxon>Fungi</taxon>
        <taxon>Dikarya</taxon>
        <taxon>Ascomycota</taxon>
        <taxon>Pezizomycotina</taxon>
        <taxon>Dothideomycetes</taxon>
        <taxon>Dothideomycetes incertae sedis</taxon>
        <taxon>Botryosphaeriales</taxon>
        <taxon>Phyllostictaceae</taxon>
        <taxon>Phyllosticta</taxon>
    </lineage>
</organism>
<comment type="caution">
    <text evidence="2">The sequence shown here is derived from an EMBL/GenBank/DDBJ whole genome shotgun (WGS) entry which is preliminary data.</text>
</comment>
<dbReference type="PANTHER" id="PTHR42085">
    <property type="entry name" value="F-BOX DOMAIN-CONTAINING PROTEIN"/>
    <property type="match status" value="1"/>
</dbReference>
<name>A0ABR1Y6G8_9PEZI</name>
<dbReference type="Proteomes" id="UP001456524">
    <property type="component" value="Unassembled WGS sequence"/>
</dbReference>
<proteinExistence type="predicted"/>
<keyword evidence="3" id="KW-1185">Reference proteome</keyword>
<feature type="compositionally biased region" description="Acidic residues" evidence="1">
    <location>
        <begin position="414"/>
        <end position="423"/>
    </location>
</feature>
<reference evidence="2 3" key="1">
    <citation type="journal article" date="2022" name="G3 (Bethesda)">
        <title>Enemy or ally: a genomic approach to elucidate the lifestyle of Phyllosticta citrichinaensis.</title>
        <authorList>
            <person name="Buijs V.A."/>
            <person name="Groenewald J.Z."/>
            <person name="Haridas S."/>
            <person name="LaButti K.M."/>
            <person name="Lipzen A."/>
            <person name="Martin F.M."/>
            <person name="Barry K."/>
            <person name="Grigoriev I.V."/>
            <person name="Crous P.W."/>
            <person name="Seidl M.F."/>
        </authorList>
    </citation>
    <scope>NUCLEOTIDE SEQUENCE [LARGE SCALE GENOMIC DNA]</scope>
    <source>
        <strain evidence="2 3">CBS 129764</strain>
    </source>
</reference>
<feature type="region of interest" description="Disordered" evidence="1">
    <location>
        <begin position="473"/>
        <end position="492"/>
    </location>
</feature>